<dbReference type="Gene3D" id="3.40.50.2000">
    <property type="entry name" value="Glycogen Phosphorylase B"/>
    <property type="match status" value="2"/>
</dbReference>
<reference evidence="3" key="2">
    <citation type="journal article" date="2021" name="PeerJ">
        <title>Extensive microbial diversity within the chicken gut microbiome revealed by metagenomics and culture.</title>
        <authorList>
            <person name="Gilroy R."/>
            <person name="Ravi A."/>
            <person name="Getino M."/>
            <person name="Pursley I."/>
            <person name="Horton D.L."/>
            <person name="Alikhan N.F."/>
            <person name="Baker D."/>
            <person name="Gharbi K."/>
            <person name="Hall N."/>
            <person name="Watson M."/>
            <person name="Adriaenssens E.M."/>
            <person name="Foster-Nyarko E."/>
            <person name="Jarju S."/>
            <person name="Secka A."/>
            <person name="Antonio M."/>
            <person name="Oren A."/>
            <person name="Chaudhuri R.R."/>
            <person name="La Ragione R."/>
            <person name="Hildebrand F."/>
            <person name="Pallen M.J."/>
        </authorList>
    </citation>
    <scope>NUCLEOTIDE SEQUENCE</scope>
    <source>
        <strain evidence="3">CHK154-7741</strain>
    </source>
</reference>
<comment type="caution">
    <text evidence="3">The sequence shown here is derived from an EMBL/GenBank/DDBJ whole genome shotgun (WGS) entry which is preliminary data.</text>
</comment>
<accession>A0A9D1N0C0</accession>
<dbReference type="InterPro" id="IPR002201">
    <property type="entry name" value="Glyco_trans_9"/>
</dbReference>
<evidence type="ECO:0000313" key="4">
    <source>
        <dbReference type="Proteomes" id="UP000886748"/>
    </source>
</evidence>
<dbReference type="GO" id="GO:0009244">
    <property type="term" value="P:lipopolysaccharide core region biosynthetic process"/>
    <property type="evidence" value="ECO:0007669"/>
    <property type="project" value="TreeGrafter"/>
</dbReference>
<keyword evidence="2" id="KW-0808">Transferase</keyword>
<sequence>MKKLNGKTIAVISLGWLGDTIINEMLCCNIKKLYPDSRLVLIVSKTFEDLGKIMTCDKCYSYDKSNEHKGVTGLFKLVKQIKKQEKIHTAILTHTHERTVLFAKLLSPKTIASVYLKNHNPLNLFINKHYSMEAKEFFSTYRGNFNANMLRLLCNNYEIDYKTNIQIPHEEDLKTTEKFKDIIPFEKDYIAISTTSKQEANDWDINEIVNFTSRCELPVVFIGTGRAHDIAQKIKSYNLPNFIDITNKTTIMDTAVILSKANCVISVDTGTMHMAYLLNKPTICLFHQPIMIPQWYPAYLDNVKILVGHKYLDEKTKKIIKLKEIQSTDVLNLVNQLRSK</sequence>
<dbReference type="Pfam" id="PF01075">
    <property type="entry name" value="Glyco_transf_9"/>
    <property type="match status" value="1"/>
</dbReference>
<dbReference type="PANTHER" id="PTHR30160">
    <property type="entry name" value="TETRAACYLDISACCHARIDE 4'-KINASE-RELATED"/>
    <property type="match status" value="1"/>
</dbReference>
<dbReference type="GO" id="GO:0008713">
    <property type="term" value="F:ADP-heptose-lipopolysaccharide heptosyltransferase activity"/>
    <property type="evidence" value="ECO:0007669"/>
    <property type="project" value="TreeGrafter"/>
</dbReference>
<dbReference type="InterPro" id="IPR051199">
    <property type="entry name" value="LPS_LOS_Heptosyltrfase"/>
</dbReference>
<name>A0A9D1N0C0_9CLOT</name>
<dbReference type="PANTHER" id="PTHR30160:SF1">
    <property type="entry name" value="LIPOPOLYSACCHARIDE 1,2-N-ACETYLGLUCOSAMINETRANSFERASE-RELATED"/>
    <property type="match status" value="1"/>
</dbReference>
<dbReference type="AlphaFoldDB" id="A0A9D1N0C0"/>
<evidence type="ECO:0000256" key="2">
    <source>
        <dbReference type="ARBA" id="ARBA00022679"/>
    </source>
</evidence>
<dbReference type="EMBL" id="DVOD01000030">
    <property type="protein sequence ID" value="HIU92328.1"/>
    <property type="molecule type" value="Genomic_DNA"/>
</dbReference>
<proteinExistence type="predicted"/>
<dbReference type="Proteomes" id="UP000886748">
    <property type="component" value="Unassembled WGS sequence"/>
</dbReference>
<dbReference type="CDD" id="cd03789">
    <property type="entry name" value="GT9_LPS_heptosyltransferase"/>
    <property type="match status" value="1"/>
</dbReference>
<protein>
    <submittedName>
        <fullName evidence="3">Glycosyltransferase family 9 protein</fullName>
    </submittedName>
</protein>
<gene>
    <name evidence="3" type="ORF">IAD26_04245</name>
</gene>
<evidence type="ECO:0000256" key="1">
    <source>
        <dbReference type="ARBA" id="ARBA00022676"/>
    </source>
</evidence>
<dbReference type="SUPFAM" id="SSF53756">
    <property type="entry name" value="UDP-Glycosyltransferase/glycogen phosphorylase"/>
    <property type="match status" value="1"/>
</dbReference>
<organism evidence="3 4">
    <name type="scientific">Candidatus Limenecus avicola</name>
    <dbReference type="NCBI Taxonomy" id="2840847"/>
    <lineage>
        <taxon>Bacteria</taxon>
        <taxon>Bacillati</taxon>
        <taxon>Bacillota</taxon>
        <taxon>Clostridia</taxon>
        <taxon>Eubacteriales</taxon>
        <taxon>Clostridiaceae</taxon>
        <taxon>Clostridiaceae incertae sedis</taxon>
        <taxon>Candidatus Limenecus</taxon>
    </lineage>
</organism>
<evidence type="ECO:0000313" key="3">
    <source>
        <dbReference type="EMBL" id="HIU92328.1"/>
    </source>
</evidence>
<keyword evidence="1" id="KW-0328">Glycosyltransferase</keyword>
<reference evidence="3" key="1">
    <citation type="submission" date="2020-10" db="EMBL/GenBank/DDBJ databases">
        <authorList>
            <person name="Gilroy R."/>
        </authorList>
    </citation>
    <scope>NUCLEOTIDE SEQUENCE</scope>
    <source>
        <strain evidence="3">CHK154-7741</strain>
    </source>
</reference>
<dbReference type="GO" id="GO:0005829">
    <property type="term" value="C:cytosol"/>
    <property type="evidence" value="ECO:0007669"/>
    <property type="project" value="TreeGrafter"/>
</dbReference>